<sequence length="49" mass="5546">CLFNLSHSWNFCLTPKSSLCFKDPVCNIIAVGLLAPKMCNALRNLWAKY</sequence>
<dbReference type="Proteomes" id="UP001066276">
    <property type="component" value="Chromosome 4_1"/>
</dbReference>
<dbReference type="AlphaFoldDB" id="A0AAV7T4A4"/>
<dbReference type="EMBL" id="JANPWB010000007">
    <property type="protein sequence ID" value="KAJ1171060.1"/>
    <property type="molecule type" value="Genomic_DNA"/>
</dbReference>
<comment type="caution">
    <text evidence="1">The sequence shown here is derived from an EMBL/GenBank/DDBJ whole genome shotgun (WGS) entry which is preliminary data.</text>
</comment>
<keyword evidence="2" id="KW-1185">Reference proteome</keyword>
<feature type="non-terminal residue" evidence="1">
    <location>
        <position position="49"/>
    </location>
</feature>
<proteinExistence type="predicted"/>
<evidence type="ECO:0000313" key="2">
    <source>
        <dbReference type="Proteomes" id="UP001066276"/>
    </source>
</evidence>
<organism evidence="1 2">
    <name type="scientific">Pleurodeles waltl</name>
    <name type="common">Iberian ribbed newt</name>
    <dbReference type="NCBI Taxonomy" id="8319"/>
    <lineage>
        <taxon>Eukaryota</taxon>
        <taxon>Metazoa</taxon>
        <taxon>Chordata</taxon>
        <taxon>Craniata</taxon>
        <taxon>Vertebrata</taxon>
        <taxon>Euteleostomi</taxon>
        <taxon>Amphibia</taxon>
        <taxon>Batrachia</taxon>
        <taxon>Caudata</taxon>
        <taxon>Salamandroidea</taxon>
        <taxon>Salamandridae</taxon>
        <taxon>Pleurodelinae</taxon>
        <taxon>Pleurodeles</taxon>
    </lineage>
</organism>
<evidence type="ECO:0000313" key="1">
    <source>
        <dbReference type="EMBL" id="KAJ1171060.1"/>
    </source>
</evidence>
<name>A0AAV7T4A4_PLEWA</name>
<feature type="non-terminal residue" evidence="1">
    <location>
        <position position="1"/>
    </location>
</feature>
<gene>
    <name evidence="1" type="ORF">NDU88_002931</name>
</gene>
<protein>
    <submittedName>
        <fullName evidence="1">Uncharacterized protein</fullName>
    </submittedName>
</protein>
<accession>A0AAV7T4A4</accession>
<reference evidence="1" key="1">
    <citation type="journal article" date="2022" name="bioRxiv">
        <title>Sequencing and chromosome-scale assembly of the giantPleurodeles waltlgenome.</title>
        <authorList>
            <person name="Brown T."/>
            <person name="Elewa A."/>
            <person name="Iarovenko S."/>
            <person name="Subramanian E."/>
            <person name="Araus A.J."/>
            <person name="Petzold A."/>
            <person name="Susuki M."/>
            <person name="Suzuki K.-i.T."/>
            <person name="Hayashi T."/>
            <person name="Toyoda A."/>
            <person name="Oliveira C."/>
            <person name="Osipova E."/>
            <person name="Leigh N.D."/>
            <person name="Simon A."/>
            <person name="Yun M.H."/>
        </authorList>
    </citation>
    <scope>NUCLEOTIDE SEQUENCE</scope>
    <source>
        <strain evidence="1">20211129_DDA</strain>
        <tissue evidence="1">Liver</tissue>
    </source>
</reference>